<dbReference type="RefSeq" id="WP_095615190.1">
    <property type="nucleotide sequence ID" value="NZ_MVOH01000014.1"/>
</dbReference>
<evidence type="ECO:0000313" key="2">
    <source>
        <dbReference type="EMBL" id="PAU67480.1"/>
    </source>
</evidence>
<sequence>MAKHSIPTINFFEMMGISEEELSHYLIRLNKSSANWFDVMTLYYEKHDELMNWVFTRRWNSGGRNNGNMPQSKVLQFIQLDGNENPPTHWLFVGAYEILGTHVEGEREIYGWKSIERFQPFEARTVVTYRKGKGSMQLVNNMGNENLRHRFMDTMIVEKIAQSPVSAMPFPGYANVRLSFDELAAAVHNDEWRGALSSISAVYLQTDTRTGWHYVGSAYSHNGGSQGLLSRWEEYVGGDHTGGNILLKELVAEHGASYIEKYFQYSILDIFDPRVPNRAVIEREHWWMDTLSSVRHAGVDDPHGYNSPAQWKRTADGEDAGTD</sequence>
<gene>
    <name evidence="2" type="ORF">B1526_1203</name>
</gene>
<dbReference type="EMBL" id="MVOH01000014">
    <property type="protein sequence ID" value="PAU67480.1"/>
    <property type="molecule type" value="Genomic_DNA"/>
</dbReference>
<dbReference type="InterPro" id="IPR035901">
    <property type="entry name" value="GIY-YIG_endonuc_sf"/>
</dbReference>
<dbReference type="GO" id="GO:0051301">
    <property type="term" value="P:cell division"/>
    <property type="evidence" value="ECO:0007669"/>
    <property type="project" value="UniProtKB-KW"/>
</dbReference>
<dbReference type="AlphaFoldDB" id="A0A2A2EES4"/>
<evidence type="ECO:0000256" key="1">
    <source>
        <dbReference type="SAM" id="MobiDB-lite"/>
    </source>
</evidence>
<dbReference type="CDD" id="cd10446">
    <property type="entry name" value="GIY-YIG_unchar_1"/>
    <property type="match status" value="1"/>
</dbReference>
<dbReference type="SUPFAM" id="SSF82771">
    <property type="entry name" value="GIY-YIG endonuclease"/>
    <property type="match status" value="1"/>
</dbReference>
<reference evidence="2 3" key="1">
    <citation type="journal article" date="2017" name="ISME J.">
        <title>Unveiling bifidobacterial biogeography across the mammalian branch of the tree of life.</title>
        <authorList>
            <person name="Milani C."/>
            <person name="Mangifesta M."/>
            <person name="Mancabelli L."/>
            <person name="Lugli G.A."/>
            <person name="James K."/>
            <person name="Duranti S."/>
            <person name="Turroni F."/>
            <person name="Ferrario C."/>
            <person name="Ossiprandi M.C."/>
            <person name="van Sinderen D."/>
            <person name="Ventura M."/>
        </authorList>
    </citation>
    <scope>NUCLEOTIDE SEQUENCE [LARGE SCALE GENOMIC DNA]</scope>
    <source>
        <strain evidence="3">Ham19E</strain>
    </source>
</reference>
<proteinExistence type="predicted"/>
<protein>
    <submittedName>
        <fullName evidence="2">Cell division protein FtsZ</fullName>
    </submittedName>
</protein>
<dbReference type="Proteomes" id="UP000218399">
    <property type="component" value="Unassembled WGS sequence"/>
</dbReference>
<name>A0A2A2EES4_9BIFI</name>
<feature type="region of interest" description="Disordered" evidence="1">
    <location>
        <begin position="299"/>
        <end position="323"/>
    </location>
</feature>
<organism evidence="2 3">
    <name type="scientific">Bifidobacterium criceti</name>
    <dbReference type="NCBI Taxonomy" id="1960969"/>
    <lineage>
        <taxon>Bacteria</taxon>
        <taxon>Bacillati</taxon>
        <taxon>Actinomycetota</taxon>
        <taxon>Actinomycetes</taxon>
        <taxon>Bifidobacteriales</taxon>
        <taxon>Bifidobacteriaceae</taxon>
        <taxon>Bifidobacterium</taxon>
    </lineage>
</organism>
<evidence type="ECO:0000313" key="3">
    <source>
        <dbReference type="Proteomes" id="UP000218399"/>
    </source>
</evidence>
<keyword evidence="2" id="KW-0131">Cell cycle</keyword>
<keyword evidence="3" id="KW-1185">Reference proteome</keyword>
<keyword evidence="2" id="KW-0132">Cell division</keyword>
<comment type="caution">
    <text evidence="2">The sequence shown here is derived from an EMBL/GenBank/DDBJ whole genome shotgun (WGS) entry which is preliminary data.</text>
</comment>
<accession>A0A2A2EES4</accession>
<dbReference type="OrthoDB" id="89044at2"/>
<dbReference type="Gene3D" id="3.40.1440.10">
    <property type="entry name" value="GIY-YIG endonuclease"/>
    <property type="match status" value="1"/>
</dbReference>